<comment type="caution">
    <text evidence="1">The sequence shown here is derived from an EMBL/GenBank/DDBJ whole genome shotgun (WGS) entry which is preliminary data.</text>
</comment>
<evidence type="ECO:0000313" key="1">
    <source>
        <dbReference type="EMBL" id="PNU18796.1"/>
    </source>
</evidence>
<proteinExistence type="predicted"/>
<sequence>MEFINKIAGIPQKGDMMKKQNQMTLGFLLMITLLGTSAFAAVPLTISYQGVLTDGAGAPVT</sequence>
<evidence type="ECO:0000313" key="2">
    <source>
        <dbReference type="Proteomes" id="UP000236340"/>
    </source>
</evidence>
<gene>
    <name evidence="1" type="ORF">C2E25_15810</name>
</gene>
<dbReference type="AlphaFoldDB" id="A0A2K2H646"/>
<dbReference type="EMBL" id="PPFX01000050">
    <property type="protein sequence ID" value="PNU18796.1"/>
    <property type="molecule type" value="Genomic_DNA"/>
</dbReference>
<reference evidence="1 2" key="1">
    <citation type="journal article" date="2018" name="Genome Announc.">
        <title>Genome Sequence of Geothermobacter sp. HR-1 Iron Reducer from the Loihi Seamount.</title>
        <authorList>
            <person name="Smith H."/>
            <person name="Abuyen K."/>
            <person name="Tremblay J."/>
            <person name="Savalia P."/>
            <person name="Perez-Rodriguez I."/>
            <person name="Emerson D."/>
            <person name="Tully B."/>
            <person name="Amend J."/>
        </authorList>
    </citation>
    <scope>NUCLEOTIDE SEQUENCE [LARGE SCALE GENOMIC DNA]</scope>
    <source>
        <strain evidence="1 2">HR-1</strain>
    </source>
</reference>
<organism evidence="1 2">
    <name type="scientific">Geothermobacter hydrogeniphilus</name>
    <dbReference type="NCBI Taxonomy" id="1969733"/>
    <lineage>
        <taxon>Bacteria</taxon>
        <taxon>Pseudomonadati</taxon>
        <taxon>Thermodesulfobacteriota</taxon>
        <taxon>Desulfuromonadia</taxon>
        <taxon>Desulfuromonadales</taxon>
        <taxon>Geothermobacteraceae</taxon>
        <taxon>Geothermobacter</taxon>
    </lineage>
</organism>
<accession>A0A2K2H646</accession>
<name>A0A2K2H646_9BACT</name>
<protein>
    <submittedName>
        <fullName evidence="1">Uncharacterized protein</fullName>
    </submittedName>
</protein>
<feature type="non-terminal residue" evidence="1">
    <location>
        <position position="61"/>
    </location>
</feature>
<dbReference type="Proteomes" id="UP000236340">
    <property type="component" value="Unassembled WGS sequence"/>
</dbReference>